<name>A0A369AWK2_9ENTE</name>
<evidence type="ECO:0000256" key="8">
    <source>
        <dbReference type="ARBA" id="ARBA00048596"/>
    </source>
</evidence>
<dbReference type="Pfam" id="PF00871">
    <property type="entry name" value="Acetate_kinase"/>
    <property type="match status" value="1"/>
</dbReference>
<dbReference type="GO" id="GO:0047761">
    <property type="term" value="F:butyrate kinase activity"/>
    <property type="evidence" value="ECO:0007669"/>
    <property type="project" value="UniProtKB-UniRule"/>
</dbReference>
<dbReference type="GO" id="GO:0005737">
    <property type="term" value="C:cytoplasm"/>
    <property type="evidence" value="ECO:0007669"/>
    <property type="project" value="UniProtKB-SubCell"/>
</dbReference>
<dbReference type="NCBIfam" id="NF002834">
    <property type="entry name" value="PRK03011.1-5"/>
    <property type="match status" value="1"/>
</dbReference>
<keyword evidence="4 9" id="KW-0808">Transferase</keyword>
<evidence type="ECO:0000256" key="3">
    <source>
        <dbReference type="ARBA" id="ARBA00022490"/>
    </source>
</evidence>
<dbReference type="NCBIfam" id="TIGR02707">
    <property type="entry name" value="butyr_kinase"/>
    <property type="match status" value="1"/>
</dbReference>
<dbReference type="PRINTS" id="PR00471">
    <property type="entry name" value="ACETATEKNASE"/>
</dbReference>
<evidence type="ECO:0000256" key="5">
    <source>
        <dbReference type="ARBA" id="ARBA00022741"/>
    </source>
</evidence>
<dbReference type="HAMAP" id="MF_00542">
    <property type="entry name" value="Butyrate_kinase"/>
    <property type="match status" value="1"/>
</dbReference>
<comment type="catalytic activity">
    <reaction evidence="8 9">
        <text>butanoate + ATP = butanoyl phosphate + ADP</text>
        <dbReference type="Rhea" id="RHEA:13585"/>
        <dbReference type="ChEBI" id="CHEBI:17968"/>
        <dbReference type="ChEBI" id="CHEBI:30616"/>
        <dbReference type="ChEBI" id="CHEBI:58079"/>
        <dbReference type="ChEBI" id="CHEBI:456216"/>
        <dbReference type="EC" id="2.7.2.7"/>
    </reaction>
</comment>
<evidence type="ECO:0000313" key="12">
    <source>
        <dbReference type="Proteomes" id="UP000288197"/>
    </source>
</evidence>
<dbReference type="GO" id="GO:0005524">
    <property type="term" value="F:ATP binding"/>
    <property type="evidence" value="ECO:0007669"/>
    <property type="project" value="UniProtKB-KW"/>
</dbReference>
<dbReference type="OrthoDB" id="9771859at2"/>
<evidence type="ECO:0000256" key="6">
    <source>
        <dbReference type="ARBA" id="ARBA00022777"/>
    </source>
</evidence>
<dbReference type="InterPro" id="IPR023865">
    <property type="entry name" value="Aliphatic_acid_kinase_CS"/>
</dbReference>
<keyword evidence="6 9" id="KW-0418">Kinase</keyword>
<dbReference type="Proteomes" id="UP000288197">
    <property type="component" value="Unassembled WGS sequence"/>
</dbReference>
<evidence type="ECO:0000256" key="9">
    <source>
        <dbReference type="HAMAP-Rule" id="MF_00542"/>
    </source>
</evidence>
<dbReference type="InterPro" id="IPR011245">
    <property type="entry name" value="Butyrate_kin"/>
</dbReference>
<reference evidence="11 12" key="1">
    <citation type="submission" date="2017-05" db="EMBL/GenBank/DDBJ databases">
        <title>Vagococcus spp. assemblies.</title>
        <authorList>
            <person name="Gulvik C.A."/>
        </authorList>
    </citation>
    <scope>NUCLEOTIDE SEQUENCE [LARGE SCALE GENOMIC DNA]</scope>
    <source>
        <strain evidence="11 12">NCFB 2497</strain>
    </source>
</reference>
<dbReference type="GO" id="GO:0006083">
    <property type="term" value="P:acetate metabolic process"/>
    <property type="evidence" value="ECO:0007669"/>
    <property type="project" value="TreeGrafter"/>
</dbReference>
<evidence type="ECO:0000256" key="4">
    <source>
        <dbReference type="ARBA" id="ARBA00022679"/>
    </source>
</evidence>
<gene>
    <name evidence="9" type="primary">buk</name>
    <name evidence="11" type="ORF">CBF32_09605</name>
</gene>
<dbReference type="RefSeq" id="WP_114289981.1">
    <property type="nucleotide sequence ID" value="NZ_CP081470.1"/>
</dbReference>
<dbReference type="PROSITE" id="PS01076">
    <property type="entry name" value="ACETATE_KINASE_2"/>
    <property type="match status" value="1"/>
</dbReference>
<accession>A0A369AWK2</accession>
<dbReference type="GeneID" id="63146848"/>
<dbReference type="GO" id="GO:0008776">
    <property type="term" value="F:acetate kinase activity"/>
    <property type="evidence" value="ECO:0007669"/>
    <property type="project" value="TreeGrafter"/>
</dbReference>
<dbReference type="EMBL" id="NGJX01000009">
    <property type="protein sequence ID" value="RSU01105.1"/>
    <property type="molecule type" value="Genomic_DNA"/>
</dbReference>
<organism evidence="11 12">
    <name type="scientific">Vagococcus fluvialis</name>
    <dbReference type="NCBI Taxonomy" id="2738"/>
    <lineage>
        <taxon>Bacteria</taxon>
        <taxon>Bacillati</taxon>
        <taxon>Bacillota</taxon>
        <taxon>Bacilli</taxon>
        <taxon>Lactobacillales</taxon>
        <taxon>Enterococcaceae</taxon>
        <taxon>Vagococcus</taxon>
    </lineage>
</organism>
<comment type="similarity">
    <text evidence="2 9 10">Belongs to the acetokinase family.</text>
</comment>
<dbReference type="Gene3D" id="3.30.420.40">
    <property type="match status" value="2"/>
</dbReference>
<comment type="caution">
    <text evidence="11">The sequence shown here is derived from an EMBL/GenBank/DDBJ whole genome shotgun (WGS) entry which is preliminary data.</text>
</comment>
<evidence type="ECO:0000256" key="7">
    <source>
        <dbReference type="ARBA" id="ARBA00022840"/>
    </source>
</evidence>
<keyword evidence="12" id="KW-1185">Reference proteome</keyword>
<dbReference type="EC" id="2.7.2.7" evidence="9"/>
<evidence type="ECO:0000256" key="10">
    <source>
        <dbReference type="RuleBase" id="RU003835"/>
    </source>
</evidence>
<evidence type="ECO:0000256" key="1">
    <source>
        <dbReference type="ARBA" id="ARBA00004496"/>
    </source>
</evidence>
<evidence type="ECO:0000256" key="2">
    <source>
        <dbReference type="ARBA" id="ARBA00008748"/>
    </source>
</evidence>
<sequence>MEKILVINLGGTSSKVAIYFDENLYEKKTISHEKEELADLFTNKEQIDYRTKMINNWLREIDFDAKELTAIGVRGGNLPSELSKSGGTYFIDSYLQSLILANYDDDGQFYHGVVIGVPIALNLRNGNEKIGIYVTDPPTVNELEPVAKIAGHPDFERIPVFHALNQRAVARRVAKEMNKTYEETRLIVVHLGAGISVGVHCGGRVIDVNNVTRGDGPMAPNRAGQLPMSQLIEAVYKGNCTLEEAQLKLRLGGGVRAYLGTDDMRKVEEMILSGDEYAKLIWEALVYQVAKEIGSCFTVLDGEVDAICYTGGMAFSDKLITALNKKVDKLAPIKHYPGEFENEGLALGALRVIRGDEQAVQIEKE</sequence>
<dbReference type="InterPro" id="IPR000890">
    <property type="entry name" value="Aliphatic_acid_kin_short-chain"/>
</dbReference>
<keyword evidence="5 9" id="KW-0547">Nucleotide-binding</keyword>
<evidence type="ECO:0000313" key="11">
    <source>
        <dbReference type="EMBL" id="RSU01105.1"/>
    </source>
</evidence>
<dbReference type="PIRSF" id="PIRSF036458">
    <property type="entry name" value="Butyrate_kin"/>
    <property type="match status" value="1"/>
</dbReference>
<dbReference type="AlphaFoldDB" id="A0A369AWK2"/>
<dbReference type="CDD" id="cd24011">
    <property type="entry name" value="ASKHA_NBD_BK"/>
    <property type="match status" value="1"/>
</dbReference>
<keyword evidence="7 9" id="KW-0067">ATP-binding</keyword>
<dbReference type="InterPro" id="IPR043129">
    <property type="entry name" value="ATPase_NBD"/>
</dbReference>
<comment type="subcellular location">
    <subcellularLocation>
        <location evidence="1 9">Cytoplasm</location>
    </subcellularLocation>
</comment>
<proteinExistence type="inferred from homology"/>
<protein>
    <recommendedName>
        <fullName evidence="9">Probable butyrate kinase</fullName>
        <shortName evidence="9">BK</shortName>
        <ecNumber evidence="9">2.7.2.7</ecNumber>
    </recommendedName>
    <alternativeName>
        <fullName evidence="9">Branched-chain carboxylic acid kinase</fullName>
    </alternativeName>
</protein>
<dbReference type="PANTHER" id="PTHR21060:SF3">
    <property type="entry name" value="BUTYRATE KINASE 2-RELATED"/>
    <property type="match status" value="1"/>
</dbReference>
<dbReference type="PANTHER" id="PTHR21060">
    <property type="entry name" value="ACETATE KINASE"/>
    <property type="match status" value="1"/>
</dbReference>
<dbReference type="SUPFAM" id="SSF53067">
    <property type="entry name" value="Actin-like ATPase domain"/>
    <property type="match status" value="2"/>
</dbReference>
<keyword evidence="3 9" id="KW-0963">Cytoplasm</keyword>